<dbReference type="OrthoDB" id="1648691at2"/>
<feature type="domain" description="HTH gntR-type" evidence="4">
    <location>
        <begin position="8"/>
        <end position="76"/>
    </location>
</feature>
<dbReference type="STRING" id="553973.CLOHYLEM_04605"/>
<dbReference type="CDD" id="cd07377">
    <property type="entry name" value="WHTH_GntR"/>
    <property type="match status" value="1"/>
</dbReference>
<keyword evidence="6" id="KW-1185">Reference proteome</keyword>
<evidence type="ECO:0000256" key="1">
    <source>
        <dbReference type="ARBA" id="ARBA00023015"/>
    </source>
</evidence>
<dbReference type="SMART" id="SM00345">
    <property type="entry name" value="HTH_GNTR"/>
    <property type="match status" value="1"/>
</dbReference>
<dbReference type="SMART" id="SM00866">
    <property type="entry name" value="UTRA"/>
    <property type="match status" value="1"/>
</dbReference>
<dbReference type="PANTHER" id="PTHR44846:SF1">
    <property type="entry name" value="MANNOSYL-D-GLYCERATE TRANSPORT_METABOLISM SYSTEM REPRESSOR MNGR-RELATED"/>
    <property type="match status" value="1"/>
</dbReference>
<dbReference type="PRINTS" id="PR00035">
    <property type="entry name" value="HTHGNTR"/>
</dbReference>
<evidence type="ECO:0000313" key="5">
    <source>
        <dbReference type="EMBL" id="EEG75375.1"/>
    </source>
</evidence>
<dbReference type="InterPro" id="IPR011663">
    <property type="entry name" value="UTRA"/>
</dbReference>
<dbReference type="InterPro" id="IPR036388">
    <property type="entry name" value="WH-like_DNA-bd_sf"/>
</dbReference>
<dbReference type="Pfam" id="PF00392">
    <property type="entry name" value="GntR"/>
    <property type="match status" value="1"/>
</dbReference>
<dbReference type="PANTHER" id="PTHR44846">
    <property type="entry name" value="MANNOSYL-D-GLYCERATE TRANSPORT/METABOLISM SYSTEM REPRESSOR MNGR-RELATED"/>
    <property type="match status" value="1"/>
</dbReference>
<reference evidence="5" key="1">
    <citation type="submission" date="2009-02" db="EMBL/GenBank/DDBJ databases">
        <authorList>
            <person name="Fulton L."/>
            <person name="Clifton S."/>
            <person name="Fulton B."/>
            <person name="Xu J."/>
            <person name="Minx P."/>
            <person name="Pepin K.H."/>
            <person name="Johnson M."/>
            <person name="Bhonagiri V."/>
            <person name="Nash W.E."/>
            <person name="Mardis E.R."/>
            <person name="Wilson R.K."/>
        </authorList>
    </citation>
    <scope>NUCLEOTIDE SEQUENCE [LARGE SCALE GENOMIC DNA]</scope>
    <source>
        <strain evidence="5">DSM 15053</strain>
    </source>
</reference>
<keyword evidence="2" id="KW-0238">DNA-binding</keyword>
<evidence type="ECO:0000256" key="3">
    <source>
        <dbReference type="ARBA" id="ARBA00023163"/>
    </source>
</evidence>
<dbReference type="AlphaFoldDB" id="C0BXR8"/>
<dbReference type="SUPFAM" id="SSF64288">
    <property type="entry name" value="Chorismate lyase-like"/>
    <property type="match status" value="1"/>
</dbReference>
<dbReference type="GO" id="GO:0003700">
    <property type="term" value="F:DNA-binding transcription factor activity"/>
    <property type="evidence" value="ECO:0007669"/>
    <property type="project" value="InterPro"/>
</dbReference>
<dbReference type="PROSITE" id="PS50949">
    <property type="entry name" value="HTH_GNTR"/>
    <property type="match status" value="1"/>
</dbReference>
<dbReference type="Gene3D" id="1.10.10.10">
    <property type="entry name" value="Winged helix-like DNA-binding domain superfamily/Winged helix DNA-binding domain"/>
    <property type="match status" value="1"/>
</dbReference>
<organism evidence="5 6">
    <name type="scientific">[Clostridium] hylemonae DSM 15053</name>
    <dbReference type="NCBI Taxonomy" id="553973"/>
    <lineage>
        <taxon>Bacteria</taxon>
        <taxon>Bacillati</taxon>
        <taxon>Bacillota</taxon>
        <taxon>Clostridia</taxon>
        <taxon>Lachnospirales</taxon>
        <taxon>Lachnospiraceae</taxon>
    </lineage>
</organism>
<dbReference type="InterPro" id="IPR028978">
    <property type="entry name" value="Chorismate_lyase_/UTRA_dom_sf"/>
</dbReference>
<dbReference type="Pfam" id="PF07702">
    <property type="entry name" value="UTRA"/>
    <property type="match status" value="1"/>
</dbReference>
<dbReference type="InterPro" id="IPR050679">
    <property type="entry name" value="Bact_HTH_transcr_reg"/>
</dbReference>
<keyword evidence="1" id="KW-0805">Transcription regulation</keyword>
<accession>C0BXR8</accession>
<sequence>MANKKRSQSLYFKIKDDLKEQIISRQLKADDRIMSEAEICEHYKVSRITAKRALDELMWEGYITRKPGKGSFVTYHAIEHLLNGFYSISEEIRRNGLIPSVKLLEFLVLKVEDTVVSEELKARLGLSGSDGVYYIRRLRLASDEIIALETSYIPAQDFPGLVETDLQRGAALYAVLQARYGCEPDRSQELFSAHMVSKKEAQALGVRPESAALKVVRISYAADRPVEYTERLFRGDTYTYKVELKKHKTAGENE</sequence>
<dbReference type="EMBL" id="ABYI02000012">
    <property type="protein sequence ID" value="EEG75375.1"/>
    <property type="molecule type" value="Genomic_DNA"/>
</dbReference>
<dbReference type="Proteomes" id="UP000004893">
    <property type="component" value="Unassembled WGS sequence"/>
</dbReference>
<gene>
    <name evidence="5" type="ORF">CLOHYLEM_04605</name>
</gene>
<dbReference type="HOGENOM" id="CLU_063236_2_1_9"/>
<evidence type="ECO:0000256" key="2">
    <source>
        <dbReference type="ARBA" id="ARBA00023125"/>
    </source>
</evidence>
<evidence type="ECO:0000313" key="6">
    <source>
        <dbReference type="Proteomes" id="UP000004893"/>
    </source>
</evidence>
<keyword evidence="3" id="KW-0804">Transcription</keyword>
<dbReference type="GO" id="GO:0045892">
    <property type="term" value="P:negative regulation of DNA-templated transcription"/>
    <property type="evidence" value="ECO:0007669"/>
    <property type="project" value="TreeGrafter"/>
</dbReference>
<name>C0BXR8_9FIRM</name>
<dbReference type="SUPFAM" id="SSF46785">
    <property type="entry name" value="Winged helix' DNA-binding domain"/>
    <property type="match status" value="1"/>
</dbReference>
<dbReference type="RefSeq" id="WP_006441938.1">
    <property type="nucleotide sequence ID" value="NZ_CP036524.1"/>
</dbReference>
<dbReference type="eggNOG" id="COG2188">
    <property type="taxonomic scope" value="Bacteria"/>
</dbReference>
<reference evidence="5" key="2">
    <citation type="submission" date="2013-06" db="EMBL/GenBank/DDBJ databases">
        <title>Draft genome sequence of Clostridium hylemonae (DSM 15053).</title>
        <authorList>
            <person name="Sudarsanam P."/>
            <person name="Ley R."/>
            <person name="Guruge J."/>
            <person name="Turnbaugh P.J."/>
            <person name="Mahowald M."/>
            <person name="Liep D."/>
            <person name="Gordon J."/>
        </authorList>
    </citation>
    <scope>NUCLEOTIDE SEQUENCE</scope>
    <source>
        <strain evidence="5">DSM 15053</strain>
    </source>
</reference>
<proteinExistence type="predicted"/>
<comment type="caution">
    <text evidence="5">The sequence shown here is derived from an EMBL/GenBank/DDBJ whole genome shotgun (WGS) entry which is preliminary data.</text>
</comment>
<dbReference type="Gene3D" id="3.40.1410.10">
    <property type="entry name" value="Chorismate lyase-like"/>
    <property type="match status" value="1"/>
</dbReference>
<protein>
    <submittedName>
        <fullName evidence="5">UbiC transcription regulator-associated domain protein</fullName>
    </submittedName>
</protein>
<dbReference type="GO" id="GO:0003677">
    <property type="term" value="F:DNA binding"/>
    <property type="evidence" value="ECO:0007669"/>
    <property type="project" value="UniProtKB-KW"/>
</dbReference>
<dbReference type="InterPro" id="IPR000524">
    <property type="entry name" value="Tscrpt_reg_HTH_GntR"/>
</dbReference>
<dbReference type="InterPro" id="IPR036390">
    <property type="entry name" value="WH_DNA-bd_sf"/>
</dbReference>
<evidence type="ECO:0000259" key="4">
    <source>
        <dbReference type="PROSITE" id="PS50949"/>
    </source>
</evidence>